<organism evidence="1 2">
    <name type="scientific">Hibiscus trionum</name>
    <name type="common">Flower of an hour</name>
    <dbReference type="NCBI Taxonomy" id="183268"/>
    <lineage>
        <taxon>Eukaryota</taxon>
        <taxon>Viridiplantae</taxon>
        <taxon>Streptophyta</taxon>
        <taxon>Embryophyta</taxon>
        <taxon>Tracheophyta</taxon>
        <taxon>Spermatophyta</taxon>
        <taxon>Magnoliopsida</taxon>
        <taxon>eudicotyledons</taxon>
        <taxon>Gunneridae</taxon>
        <taxon>Pentapetalae</taxon>
        <taxon>rosids</taxon>
        <taxon>malvids</taxon>
        <taxon>Malvales</taxon>
        <taxon>Malvaceae</taxon>
        <taxon>Malvoideae</taxon>
        <taxon>Hibiscus</taxon>
    </lineage>
</organism>
<accession>A0A9W7M3L6</accession>
<reference evidence="1" key="1">
    <citation type="submission" date="2023-05" db="EMBL/GenBank/DDBJ databases">
        <title>Genome and transcriptome analyses reveal genes involved in the formation of fine ridges on petal epidermal cells in Hibiscus trionum.</title>
        <authorList>
            <person name="Koshimizu S."/>
            <person name="Masuda S."/>
            <person name="Ishii T."/>
            <person name="Shirasu K."/>
            <person name="Hoshino A."/>
            <person name="Arita M."/>
        </authorList>
    </citation>
    <scope>NUCLEOTIDE SEQUENCE</scope>
    <source>
        <strain evidence="1">Hamamatsu line</strain>
    </source>
</reference>
<gene>
    <name evidence="1" type="ORF">HRI_002515000</name>
</gene>
<proteinExistence type="predicted"/>
<keyword evidence="2" id="KW-1185">Reference proteome</keyword>
<dbReference type="InterPro" id="IPR022251">
    <property type="entry name" value="DUF3774_wound-induced"/>
</dbReference>
<dbReference type="EMBL" id="BSYR01000022">
    <property type="protein sequence ID" value="GMI88457.1"/>
    <property type="molecule type" value="Genomic_DNA"/>
</dbReference>
<dbReference type="PANTHER" id="PTHR33090">
    <property type="entry name" value="DUF3774 DOMAIN PROTEIN-RELATED"/>
    <property type="match status" value="1"/>
</dbReference>
<dbReference type="Pfam" id="PF12609">
    <property type="entry name" value="DUF3774"/>
    <property type="match status" value="1"/>
</dbReference>
<dbReference type="Proteomes" id="UP001165190">
    <property type="component" value="Unassembled WGS sequence"/>
</dbReference>
<dbReference type="AlphaFoldDB" id="A0A9W7M3L6"/>
<protein>
    <submittedName>
        <fullName evidence="1">Wound-induced polypeptide 3</fullName>
    </submittedName>
</protein>
<comment type="caution">
    <text evidence="1">The sequence shown here is derived from an EMBL/GenBank/DDBJ whole genome shotgun (WGS) entry which is preliminary data.</text>
</comment>
<evidence type="ECO:0000313" key="2">
    <source>
        <dbReference type="Proteomes" id="UP001165190"/>
    </source>
</evidence>
<sequence>MSSWKSKASWAVAATTVKAAEVSNDKKLCIWSSAKHRHQTAINKAVGSSLSSASASASTCLKREEMRNQSEESLRTIMYLSCWGPN</sequence>
<name>A0A9W7M3L6_HIBTR</name>
<evidence type="ECO:0000313" key="1">
    <source>
        <dbReference type="EMBL" id="GMI88457.1"/>
    </source>
</evidence>